<dbReference type="InterPro" id="IPR050382">
    <property type="entry name" value="MFS_Na/Anion_cotransporter"/>
</dbReference>
<feature type="transmembrane region" description="Helical" evidence="6">
    <location>
        <begin position="386"/>
        <end position="406"/>
    </location>
</feature>
<feature type="transmembrane region" description="Helical" evidence="6">
    <location>
        <begin position="354"/>
        <end position="380"/>
    </location>
</feature>
<feature type="transmembrane region" description="Helical" evidence="6">
    <location>
        <begin position="161"/>
        <end position="180"/>
    </location>
</feature>
<accession>A0ABY6Z1Z0</accession>
<evidence type="ECO:0000256" key="1">
    <source>
        <dbReference type="ARBA" id="ARBA00004651"/>
    </source>
</evidence>
<dbReference type="CDD" id="cd17319">
    <property type="entry name" value="MFS_ExuT_GudP_like"/>
    <property type="match status" value="1"/>
</dbReference>
<proteinExistence type="predicted"/>
<feature type="transmembrane region" description="Helical" evidence="6">
    <location>
        <begin position="299"/>
        <end position="316"/>
    </location>
</feature>
<evidence type="ECO:0000259" key="7">
    <source>
        <dbReference type="PROSITE" id="PS50850"/>
    </source>
</evidence>
<name>A0ABY6Z1Z0_9BACL</name>
<dbReference type="Gene3D" id="1.20.1250.20">
    <property type="entry name" value="MFS general substrate transporter like domains"/>
    <property type="match status" value="2"/>
</dbReference>
<evidence type="ECO:0000313" key="8">
    <source>
        <dbReference type="EMBL" id="WAH36912.1"/>
    </source>
</evidence>
<dbReference type="PANTHER" id="PTHR11662">
    <property type="entry name" value="SOLUTE CARRIER FAMILY 17"/>
    <property type="match status" value="1"/>
</dbReference>
<dbReference type="EMBL" id="CP104064">
    <property type="protein sequence ID" value="WAH36912.1"/>
    <property type="molecule type" value="Genomic_DNA"/>
</dbReference>
<dbReference type="PROSITE" id="PS50850">
    <property type="entry name" value="MFS"/>
    <property type="match status" value="1"/>
</dbReference>
<evidence type="ECO:0000256" key="4">
    <source>
        <dbReference type="ARBA" id="ARBA00022989"/>
    </source>
</evidence>
<evidence type="ECO:0000256" key="5">
    <source>
        <dbReference type="ARBA" id="ARBA00023136"/>
    </source>
</evidence>
<feature type="transmembrane region" description="Helical" evidence="6">
    <location>
        <begin position="71"/>
        <end position="98"/>
    </location>
</feature>
<evidence type="ECO:0000256" key="2">
    <source>
        <dbReference type="ARBA" id="ARBA00022448"/>
    </source>
</evidence>
<evidence type="ECO:0000256" key="6">
    <source>
        <dbReference type="SAM" id="Phobius"/>
    </source>
</evidence>
<protein>
    <submittedName>
        <fullName evidence="8">MFS transporter</fullName>
    </submittedName>
</protein>
<dbReference type="InterPro" id="IPR020846">
    <property type="entry name" value="MFS_dom"/>
</dbReference>
<dbReference type="Proteomes" id="UP001164803">
    <property type="component" value="Chromosome"/>
</dbReference>
<dbReference type="Pfam" id="PF07690">
    <property type="entry name" value="MFS_1"/>
    <property type="match status" value="2"/>
</dbReference>
<evidence type="ECO:0000313" key="9">
    <source>
        <dbReference type="Proteomes" id="UP001164803"/>
    </source>
</evidence>
<reference evidence="8" key="1">
    <citation type="submission" date="2022-08" db="EMBL/GenBank/DDBJ databases">
        <title>Alicyclobacillus dauci DSM2870, complete genome.</title>
        <authorList>
            <person name="Wang Q."/>
            <person name="Cai R."/>
            <person name="Wang Z."/>
        </authorList>
    </citation>
    <scope>NUCLEOTIDE SEQUENCE</scope>
    <source>
        <strain evidence="8">DSM 28700</strain>
    </source>
</reference>
<dbReference type="PANTHER" id="PTHR11662:SF399">
    <property type="entry name" value="FI19708P1-RELATED"/>
    <property type="match status" value="1"/>
</dbReference>
<keyword evidence="5 6" id="KW-0472">Membrane</keyword>
<feature type="transmembrane region" description="Helical" evidence="6">
    <location>
        <begin position="322"/>
        <end position="342"/>
    </location>
</feature>
<keyword evidence="4 6" id="KW-1133">Transmembrane helix</keyword>
<dbReference type="InterPro" id="IPR036259">
    <property type="entry name" value="MFS_trans_sf"/>
</dbReference>
<keyword evidence="3 6" id="KW-0812">Transmembrane</keyword>
<feature type="transmembrane region" description="Helical" evidence="6">
    <location>
        <begin position="43"/>
        <end position="64"/>
    </location>
</feature>
<sequence length="431" mass="46893">MKRWGIGLLIGLGILINYFDRTNLSVAQGPLSHLYHLTPGQMGIILSSFGWSYAAFQIPIGILLDKIGVKWLVRIGTLIWSLATFMTAIVSGMGLIILSRVILGAAEAPAFPAASKATGYWFPIRERGLATSLFDGAAKFSNVIGTPLIAWTVTVWGWKGGFWFTGIVSILFFILYWAFYRDPKDAKLSKEEAELLREGGAQEVGEAPGGVGHNLAFVLRQRKVWGLTLGFAAYGYSFYLFLTWLPGYLEKQMHMTILKSGWYTAGPWLVATITDLLIGGWLVDRLIKKGHDSTRVRKTVLVIGMILGLAVIPAAFTKNPNVAVIWIAVALGGLAFSAPVGWSIPSLIAPKGTVGLVGSIMNFVNNLMSIVAPIVTGFVVQATGSFTGSFVVAGVVLILGILFYVFMLGKIEPIESPYERYDNTHTEAHQS</sequence>
<organism evidence="8 9">
    <name type="scientific">Alicyclobacillus dauci</name>
    <dbReference type="NCBI Taxonomy" id="1475485"/>
    <lineage>
        <taxon>Bacteria</taxon>
        <taxon>Bacillati</taxon>
        <taxon>Bacillota</taxon>
        <taxon>Bacilli</taxon>
        <taxon>Bacillales</taxon>
        <taxon>Alicyclobacillaceae</taxon>
        <taxon>Alicyclobacillus</taxon>
    </lineage>
</organism>
<keyword evidence="9" id="KW-1185">Reference proteome</keyword>
<feature type="transmembrane region" description="Helical" evidence="6">
    <location>
        <begin position="224"/>
        <end position="245"/>
    </location>
</feature>
<feature type="transmembrane region" description="Helical" evidence="6">
    <location>
        <begin position="265"/>
        <end position="287"/>
    </location>
</feature>
<dbReference type="RefSeq" id="WP_268044314.1">
    <property type="nucleotide sequence ID" value="NZ_CP104064.1"/>
</dbReference>
<gene>
    <name evidence="8" type="ORF">NZD86_22570</name>
</gene>
<dbReference type="SUPFAM" id="SSF103473">
    <property type="entry name" value="MFS general substrate transporter"/>
    <property type="match status" value="1"/>
</dbReference>
<feature type="domain" description="Major facilitator superfamily (MFS) profile" evidence="7">
    <location>
        <begin position="6"/>
        <end position="412"/>
    </location>
</feature>
<evidence type="ECO:0000256" key="3">
    <source>
        <dbReference type="ARBA" id="ARBA00022692"/>
    </source>
</evidence>
<comment type="subcellular location">
    <subcellularLocation>
        <location evidence="1">Cell membrane</location>
        <topology evidence="1">Multi-pass membrane protein</topology>
    </subcellularLocation>
</comment>
<dbReference type="InterPro" id="IPR011701">
    <property type="entry name" value="MFS"/>
</dbReference>
<keyword evidence="2" id="KW-0813">Transport</keyword>